<evidence type="ECO:0000256" key="1">
    <source>
        <dbReference type="SAM" id="Phobius"/>
    </source>
</evidence>
<keyword evidence="1" id="KW-0812">Transmembrane</keyword>
<dbReference type="EMBL" id="REGN01006449">
    <property type="protein sequence ID" value="RNA09523.1"/>
    <property type="molecule type" value="Genomic_DNA"/>
</dbReference>
<sequence>MIVNFKGRFLDTIDKYVVNNQDSQVPLSPNSAGLIVAIVFICLFLISFVIFISYFFPCWTLYNLCLGPIVDKTLCNCVNLYDKCCPFLDKKAMANVKSSCSSNRIYVQDMLATSDGRIIQYSDPRSIIFSQQNLETQII</sequence>
<comment type="caution">
    <text evidence="2">The sequence shown here is derived from an EMBL/GenBank/DDBJ whole genome shotgun (WGS) entry which is preliminary data.</text>
</comment>
<keyword evidence="1" id="KW-0472">Membrane</keyword>
<dbReference type="AlphaFoldDB" id="A0A3M7QE19"/>
<evidence type="ECO:0000313" key="3">
    <source>
        <dbReference type="Proteomes" id="UP000276133"/>
    </source>
</evidence>
<reference evidence="2 3" key="1">
    <citation type="journal article" date="2018" name="Sci. Rep.">
        <title>Genomic signatures of local adaptation to the degree of environmental predictability in rotifers.</title>
        <authorList>
            <person name="Franch-Gras L."/>
            <person name="Hahn C."/>
            <person name="Garcia-Roger E.M."/>
            <person name="Carmona M.J."/>
            <person name="Serra M."/>
            <person name="Gomez A."/>
        </authorList>
    </citation>
    <scope>NUCLEOTIDE SEQUENCE [LARGE SCALE GENOMIC DNA]</scope>
    <source>
        <strain evidence="2">HYR1</strain>
    </source>
</reference>
<keyword evidence="3" id="KW-1185">Reference proteome</keyword>
<evidence type="ECO:0000313" key="2">
    <source>
        <dbReference type="EMBL" id="RNA09523.1"/>
    </source>
</evidence>
<gene>
    <name evidence="2" type="ORF">BpHYR1_005795</name>
</gene>
<dbReference type="Proteomes" id="UP000276133">
    <property type="component" value="Unassembled WGS sequence"/>
</dbReference>
<keyword evidence="1" id="KW-1133">Transmembrane helix</keyword>
<feature type="transmembrane region" description="Helical" evidence="1">
    <location>
        <begin position="32"/>
        <end position="56"/>
    </location>
</feature>
<dbReference type="OrthoDB" id="10585267at2759"/>
<organism evidence="2 3">
    <name type="scientific">Brachionus plicatilis</name>
    <name type="common">Marine rotifer</name>
    <name type="synonym">Brachionus muelleri</name>
    <dbReference type="NCBI Taxonomy" id="10195"/>
    <lineage>
        <taxon>Eukaryota</taxon>
        <taxon>Metazoa</taxon>
        <taxon>Spiralia</taxon>
        <taxon>Gnathifera</taxon>
        <taxon>Rotifera</taxon>
        <taxon>Eurotatoria</taxon>
        <taxon>Monogononta</taxon>
        <taxon>Pseudotrocha</taxon>
        <taxon>Ploima</taxon>
        <taxon>Brachionidae</taxon>
        <taxon>Brachionus</taxon>
    </lineage>
</organism>
<protein>
    <submittedName>
        <fullName evidence="2">Uncharacterized protein</fullName>
    </submittedName>
</protein>
<accession>A0A3M7QE19</accession>
<proteinExistence type="predicted"/>
<name>A0A3M7QE19_BRAPC</name>